<reference evidence="3" key="1">
    <citation type="journal article" date="2023" name="Mol. Phylogenet. Evol.">
        <title>Genome-scale phylogeny and comparative genomics of the fungal order Sordariales.</title>
        <authorList>
            <person name="Hensen N."/>
            <person name="Bonometti L."/>
            <person name="Westerberg I."/>
            <person name="Brannstrom I.O."/>
            <person name="Guillou S."/>
            <person name="Cros-Aarteil S."/>
            <person name="Calhoun S."/>
            <person name="Haridas S."/>
            <person name="Kuo A."/>
            <person name="Mondo S."/>
            <person name="Pangilinan J."/>
            <person name="Riley R."/>
            <person name="LaButti K."/>
            <person name="Andreopoulos B."/>
            <person name="Lipzen A."/>
            <person name="Chen C."/>
            <person name="Yan M."/>
            <person name="Daum C."/>
            <person name="Ng V."/>
            <person name="Clum A."/>
            <person name="Steindorff A."/>
            <person name="Ohm R.A."/>
            <person name="Martin F."/>
            <person name="Silar P."/>
            <person name="Natvig D.O."/>
            <person name="Lalanne C."/>
            <person name="Gautier V."/>
            <person name="Ament-Velasquez S.L."/>
            <person name="Kruys A."/>
            <person name="Hutchinson M.I."/>
            <person name="Powell A.J."/>
            <person name="Barry K."/>
            <person name="Miller A.N."/>
            <person name="Grigoriev I.V."/>
            <person name="Debuchy R."/>
            <person name="Gladieux P."/>
            <person name="Hiltunen Thoren M."/>
            <person name="Johannesson H."/>
        </authorList>
    </citation>
    <scope>NUCLEOTIDE SEQUENCE</scope>
    <source>
        <strain evidence="3">CBS 757.83</strain>
    </source>
</reference>
<name>A0AAN6SY59_9PEZI</name>
<gene>
    <name evidence="3" type="ORF">N658DRAFT_518433</name>
</gene>
<feature type="compositionally biased region" description="Low complexity" evidence="1">
    <location>
        <begin position="605"/>
        <end position="626"/>
    </location>
</feature>
<protein>
    <recommendedName>
        <fullName evidence="5">Modin</fullName>
    </recommendedName>
</protein>
<keyword evidence="4" id="KW-1185">Reference proteome</keyword>
<reference evidence="3" key="2">
    <citation type="submission" date="2023-05" db="EMBL/GenBank/DDBJ databases">
        <authorList>
            <consortium name="Lawrence Berkeley National Laboratory"/>
            <person name="Steindorff A."/>
            <person name="Hensen N."/>
            <person name="Bonometti L."/>
            <person name="Westerberg I."/>
            <person name="Brannstrom I.O."/>
            <person name="Guillou S."/>
            <person name="Cros-Aarteil S."/>
            <person name="Calhoun S."/>
            <person name="Haridas S."/>
            <person name="Kuo A."/>
            <person name="Mondo S."/>
            <person name="Pangilinan J."/>
            <person name="Riley R."/>
            <person name="Labutti K."/>
            <person name="Andreopoulos B."/>
            <person name="Lipzen A."/>
            <person name="Chen C."/>
            <person name="Yanf M."/>
            <person name="Daum C."/>
            <person name="Ng V."/>
            <person name="Clum A."/>
            <person name="Ohm R."/>
            <person name="Martin F."/>
            <person name="Silar P."/>
            <person name="Natvig D."/>
            <person name="Lalanne C."/>
            <person name="Gautier V."/>
            <person name="Ament-Velasquez S.L."/>
            <person name="Kruys A."/>
            <person name="Hutchinson M.I."/>
            <person name="Powell A.J."/>
            <person name="Barry K."/>
            <person name="Miller A.N."/>
            <person name="Grigoriev I.V."/>
            <person name="Debuchy R."/>
            <person name="Gladieux P."/>
            <person name="Thoren M.H."/>
            <person name="Johannesson H."/>
        </authorList>
    </citation>
    <scope>NUCLEOTIDE SEQUENCE</scope>
    <source>
        <strain evidence="3">CBS 757.83</strain>
    </source>
</reference>
<dbReference type="Proteomes" id="UP001305647">
    <property type="component" value="Unassembled WGS sequence"/>
</dbReference>
<comment type="caution">
    <text evidence="3">The sequence shown here is derived from an EMBL/GenBank/DDBJ whole genome shotgun (WGS) entry which is preliminary data.</text>
</comment>
<keyword evidence="2" id="KW-0812">Transmembrane</keyword>
<dbReference type="AlphaFoldDB" id="A0AAN6SY59"/>
<keyword evidence="2" id="KW-0472">Membrane</keyword>
<accession>A0AAN6SY59</accession>
<evidence type="ECO:0000313" key="4">
    <source>
        <dbReference type="Proteomes" id="UP001305647"/>
    </source>
</evidence>
<organism evidence="3 4">
    <name type="scientific">Parathielavia hyrcaniae</name>
    <dbReference type="NCBI Taxonomy" id="113614"/>
    <lineage>
        <taxon>Eukaryota</taxon>
        <taxon>Fungi</taxon>
        <taxon>Dikarya</taxon>
        <taxon>Ascomycota</taxon>
        <taxon>Pezizomycotina</taxon>
        <taxon>Sordariomycetes</taxon>
        <taxon>Sordariomycetidae</taxon>
        <taxon>Sordariales</taxon>
        <taxon>Chaetomiaceae</taxon>
        <taxon>Parathielavia</taxon>
    </lineage>
</organism>
<proteinExistence type="predicted"/>
<keyword evidence="2" id="KW-1133">Transmembrane helix</keyword>
<evidence type="ECO:0008006" key="5">
    <source>
        <dbReference type="Google" id="ProtNLM"/>
    </source>
</evidence>
<sequence length="720" mass="81438">MSEKDLEKSTNTNGGDGDDENIINWVALVVSLVALLGTVAQVLQQYIASAAGYSNCGESVMGRWHESKKRKFRRTELRFEVQFETPVIFVCEPANDKGPIKGQSIYFVKGTDKSLEETRALLPKEEEAQTQALQDKRVHTADNERASWVILLSQLQSMERESQEWQVNNLSSGPPHTLSLVGFESHTLAVALQAKKRSWDTMPAGIKKPYATTAMCHLLEIAAMMGIYWKEFDRSRDRYRAEGNGYMLVGSNVPDLGVTFTLQICGKSRFQENRVIPVDEVKELCCGFVSTLFQEKNKDKRRIESPLEDAKDLSILQLGSTGEIAETMVLIECNTDTANYFRDDEAKHGHLFPVPFELLGMLGKTLHIRNTAFRMLPNPTPYHWDKNFFNLRRLVKEYYKKITDSESALLMVPQIQHLENDTNKLLDQFLNEGKLIEGKRTKTPESSMKLLNTLHDVLDNCDEYLRKSDRDLVRVVVREHFQEVLKLINDKSGADDTSDSKSTRTTEIKKATDIRKVTDIKKAQHFDELTAASPELRQQLFMDLYFSKVLDQVRTRAVASYKRRKETHYAPSVRAPSVHSRDPSIDSNNNLGEAKELESETKTVSLPATPSAASQAPSSSPLALPISPSPPLPQLRKHEASQSVPDVHVHRPELALPPHHSRQQLGVDDVTSKLDSEATAIWCTLVLRMLCWLLLHDFNKKDVQIPKSELLGSRLPVYIT</sequence>
<dbReference type="EMBL" id="MU863669">
    <property type="protein sequence ID" value="KAK4097708.1"/>
    <property type="molecule type" value="Genomic_DNA"/>
</dbReference>
<feature type="region of interest" description="Disordered" evidence="1">
    <location>
        <begin position="560"/>
        <end position="646"/>
    </location>
</feature>
<evidence type="ECO:0000256" key="2">
    <source>
        <dbReference type="SAM" id="Phobius"/>
    </source>
</evidence>
<feature type="transmembrane region" description="Helical" evidence="2">
    <location>
        <begin position="22"/>
        <end position="43"/>
    </location>
</feature>
<evidence type="ECO:0000313" key="3">
    <source>
        <dbReference type="EMBL" id="KAK4097708.1"/>
    </source>
</evidence>
<evidence type="ECO:0000256" key="1">
    <source>
        <dbReference type="SAM" id="MobiDB-lite"/>
    </source>
</evidence>